<feature type="non-terminal residue" evidence="1">
    <location>
        <position position="188"/>
    </location>
</feature>
<proteinExistence type="predicted"/>
<protein>
    <submittedName>
        <fullName evidence="1">Uncharacterized protein</fullName>
    </submittedName>
</protein>
<accession>A0A8H7EKQ6</accession>
<dbReference type="Proteomes" id="UP000605846">
    <property type="component" value="Unassembled WGS sequence"/>
</dbReference>
<reference evidence="1" key="1">
    <citation type="submission" date="2020-01" db="EMBL/GenBank/DDBJ databases">
        <title>Genome Sequencing of Three Apophysomyces-Like Fungal Strains Confirms a Novel Fungal Genus in the Mucoromycota with divergent Burkholderia-like Endosymbiotic Bacteria.</title>
        <authorList>
            <person name="Stajich J.E."/>
            <person name="Macias A.M."/>
            <person name="Carter-House D."/>
            <person name="Lovett B."/>
            <person name="Kasson L.R."/>
            <person name="Berry K."/>
            <person name="Grigoriev I."/>
            <person name="Chang Y."/>
            <person name="Spatafora J."/>
            <person name="Kasson M.T."/>
        </authorList>
    </citation>
    <scope>NUCLEOTIDE SEQUENCE</scope>
    <source>
        <strain evidence="1">NRRL A-21654</strain>
    </source>
</reference>
<keyword evidence="2" id="KW-1185">Reference proteome</keyword>
<evidence type="ECO:0000313" key="2">
    <source>
        <dbReference type="Proteomes" id="UP000605846"/>
    </source>
</evidence>
<gene>
    <name evidence="1" type="ORF">EC973_009629</name>
</gene>
<name>A0A8H7EKQ6_9FUNG</name>
<organism evidence="1 2">
    <name type="scientific">Apophysomyces ossiformis</name>
    <dbReference type="NCBI Taxonomy" id="679940"/>
    <lineage>
        <taxon>Eukaryota</taxon>
        <taxon>Fungi</taxon>
        <taxon>Fungi incertae sedis</taxon>
        <taxon>Mucoromycota</taxon>
        <taxon>Mucoromycotina</taxon>
        <taxon>Mucoromycetes</taxon>
        <taxon>Mucorales</taxon>
        <taxon>Mucorineae</taxon>
        <taxon>Mucoraceae</taxon>
        <taxon>Apophysomyces</taxon>
    </lineage>
</organism>
<dbReference type="EMBL" id="JABAYA010000973">
    <property type="protein sequence ID" value="KAF7720375.1"/>
    <property type="molecule type" value="Genomic_DNA"/>
</dbReference>
<comment type="caution">
    <text evidence="1">The sequence shown here is derived from an EMBL/GenBank/DDBJ whole genome shotgun (WGS) entry which is preliminary data.</text>
</comment>
<dbReference type="OrthoDB" id="10601424at2759"/>
<sequence>QPEFLADLHTVYKEYEKLRTGQADKPLVDISGDMMHCFTSTCGQMAVAASNHIVENYSQRMEKYIKYCLHIELASRTPVNVFRLTHFMQTQEKLKIEIITEDVKKLAKFAYDIGAKGQSHYPYSVVPRDEFKTAINTVNTCTENVPVTSTELAAKPHVYIRPLYEILKDLEPSGDTPVRKPMLIPSRG</sequence>
<dbReference type="AlphaFoldDB" id="A0A8H7EKQ6"/>
<feature type="non-terminal residue" evidence="1">
    <location>
        <position position="1"/>
    </location>
</feature>
<evidence type="ECO:0000313" key="1">
    <source>
        <dbReference type="EMBL" id="KAF7720375.1"/>
    </source>
</evidence>